<comment type="similarity">
    <text evidence="1 8">Belongs to the SOS response-associated peptidase family.</text>
</comment>
<dbReference type="GO" id="GO:0003697">
    <property type="term" value="F:single-stranded DNA binding"/>
    <property type="evidence" value="ECO:0007669"/>
    <property type="project" value="InterPro"/>
</dbReference>
<dbReference type="InterPro" id="IPR003738">
    <property type="entry name" value="SRAP"/>
</dbReference>
<name>D5WYS5_THIK1</name>
<dbReference type="SUPFAM" id="SSF143081">
    <property type="entry name" value="BB1717-like"/>
    <property type="match status" value="1"/>
</dbReference>
<sequence length="223" mass="24916">MCNRYVAADPDAIERHWRPKTGQPRAWSPSVHPRAPGPFIRAAGGERELVVGQWGLIPFFAKAAKLAYSTNNARSEELAAKPTFRDPWKRGQRCIIPAASFDEPCWETGKNIWWRFRRADGAPWGLAGLWNTWVDKATGEVVESYTMLTLNADAHPLMRRMHKPEPDLPPEAQDKRSVIPIEFGDVEQWLHGSLDDAKSLLKLAPVDVFDAGPVSAAPQSSLL</sequence>
<evidence type="ECO:0000256" key="5">
    <source>
        <dbReference type="ARBA" id="ARBA00023124"/>
    </source>
</evidence>
<dbReference type="EMBL" id="CP002021">
    <property type="protein sequence ID" value="ADG32252.1"/>
    <property type="molecule type" value="Genomic_DNA"/>
</dbReference>
<evidence type="ECO:0000313" key="9">
    <source>
        <dbReference type="EMBL" id="ADG32252.1"/>
    </source>
</evidence>
<dbReference type="HOGENOM" id="CLU_035990_3_1_4"/>
<gene>
    <name evidence="9" type="ordered locus">Tint_2914</name>
</gene>
<keyword evidence="3" id="KW-0227">DNA damage</keyword>
<dbReference type="Pfam" id="PF02586">
    <property type="entry name" value="SRAP"/>
    <property type="match status" value="1"/>
</dbReference>
<accession>D5WYS5</accession>
<evidence type="ECO:0000256" key="4">
    <source>
        <dbReference type="ARBA" id="ARBA00022801"/>
    </source>
</evidence>
<dbReference type="GO" id="GO:0008233">
    <property type="term" value="F:peptidase activity"/>
    <property type="evidence" value="ECO:0007669"/>
    <property type="project" value="UniProtKB-KW"/>
</dbReference>
<reference evidence="9" key="1">
    <citation type="submission" date="2010-04" db="EMBL/GenBank/DDBJ databases">
        <title>Complete sequence of Thiomonas intermedia K12.</title>
        <authorList>
            <consortium name="US DOE Joint Genome Institute"/>
            <person name="Lucas S."/>
            <person name="Copeland A."/>
            <person name="Lapidus A."/>
            <person name="Cheng J.-F."/>
            <person name="Bruce D."/>
            <person name="Goodwin L."/>
            <person name="Pitluck S."/>
            <person name="Davenport K."/>
            <person name="Detter J.C."/>
            <person name="Han C."/>
            <person name="Tapia R."/>
            <person name="Land M."/>
            <person name="Hauser L."/>
            <person name="Kyrpides N."/>
            <person name="Ovchinnikova G."/>
            <person name="Kerfeld C.A."/>
            <person name="Cannon G.C."/>
            <person name="Heinhorst S."/>
            <person name="Woyke T."/>
        </authorList>
    </citation>
    <scope>NUCLEOTIDE SEQUENCE [LARGE SCALE GENOMIC DNA]</scope>
    <source>
        <strain evidence="9">K12</strain>
    </source>
</reference>
<keyword evidence="4 8" id="KW-0378">Hydrolase</keyword>
<evidence type="ECO:0000256" key="6">
    <source>
        <dbReference type="ARBA" id="ARBA00023125"/>
    </source>
</evidence>
<evidence type="ECO:0000256" key="1">
    <source>
        <dbReference type="ARBA" id="ARBA00008136"/>
    </source>
</evidence>
<dbReference type="EC" id="3.4.-.-" evidence="8"/>
<dbReference type="InterPro" id="IPR036590">
    <property type="entry name" value="SRAP-like"/>
</dbReference>
<evidence type="ECO:0000256" key="7">
    <source>
        <dbReference type="ARBA" id="ARBA00023239"/>
    </source>
</evidence>
<evidence type="ECO:0000256" key="2">
    <source>
        <dbReference type="ARBA" id="ARBA00022670"/>
    </source>
</evidence>
<dbReference type="PANTHER" id="PTHR13604:SF0">
    <property type="entry name" value="ABASIC SITE PROCESSING PROTEIN HMCES"/>
    <property type="match status" value="1"/>
</dbReference>
<dbReference type="GO" id="GO:0016829">
    <property type="term" value="F:lyase activity"/>
    <property type="evidence" value="ECO:0007669"/>
    <property type="project" value="UniProtKB-KW"/>
</dbReference>
<keyword evidence="6" id="KW-0238">DNA-binding</keyword>
<dbReference type="KEGG" id="tin:Tint_2914"/>
<keyword evidence="5" id="KW-0190">Covalent protein-DNA linkage</keyword>
<dbReference type="STRING" id="75379.Tint_2914"/>
<keyword evidence="7" id="KW-0456">Lyase</keyword>
<proteinExistence type="inferred from homology"/>
<keyword evidence="2 8" id="KW-0645">Protease</keyword>
<dbReference type="eggNOG" id="COG2135">
    <property type="taxonomic scope" value="Bacteria"/>
</dbReference>
<evidence type="ECO:0000256" key="3">
    <source>
        <dbReference type="ARBA" id="ARBA00022763"/>
    </source>
</evidence>
<organism evidence="9">
    <name type="scientific">Thiomonas intermedia (strain K12)</name>
    <name type="common">Thiobacillus intermedius</name>
    <dbReference type="NCBI Taxonomy" id="75379"/>
    <lineage>
        <taxon>Bacteria</taxon>
        <taxon>Pseudomonadati</taxon>
        <taxon>Pseudomonadota</taxon>
        <taxon>Betaproteobacteria</taxon>
        <taxon>Burkholderiales</taxon>
        <taxon>Thiomonas</taxon>
    </lineage>
</organism>
<dbReference type="AlphaFoldDB" id="D5WYS5"/>
<dbReference type="GO" id="GO:0006508">
    <property type="term" value="P:proteolysis"/>
    <property type="evidence" value="ECO:0007669"/>
    <property type="project" value="UniProtKB-KW"/>
</dbReference>
<dbReference type="BioCyc" id="TINT75379:TINT_RS14600-MONOMER"/>
<dbReference type="PANTHER" id="PTHR13604">
    <property type="entry name" value="DC12-RELATED"/>
    <property type="match status" value="1"/>
</dbReference>
<protein>
    <recommendedName>
        <fullName evidence="8">Abasic site processing protein</fullName>
        <ecNumber evidence="8">3.4.-.-</ecNumber>
    </recommendedName>
</protein>
<dbReference type="Gene3D" id="3.90.1680.10">
    <property type="entry name" value="SOS response associated peptidase-like"/>
    <property type="match status" value="1"/>
</dbReference>
<evidence type="ECO:0000256" key="8">
    <source>
        <dbReference type="RuleBase" id="RU364100"/>
    </source>
</evidence>
<dbReference type="GO" id="GO:0106300">
    <property type="term" value="P:protein-DNA covalent cross-linking repair"/>
    <property type="evidence" value="ECO:0007669"/>
    <property type="project" value="InterPro"/>
</dbReference>